<protein>
    <submittedName>
        <fullName evidence="3">Molybdopterin/thiamine biosynthesis adenylyltransferase</fullName>
    </submittedName>
</protein>
<organism evidence="3 4">
    <name type="scientific">Kibdelosporangium banguiense</name>
    <dbReference type="NCBI Taxonomy" id="1365924"/>
    <lineage>
        <taxon>Bacteria</taxon>
        <taxon>Bacillati</taxon>
        <taxon>Actinomycetota</taxon>
        <taxon>Actinomycetes</taxon>
        <taxon>Pseudonocardiales</taxon>
        <taxon>Pseudonocardiaceae</taxon>
        <taxon>Kibdelosporangium</taxon>
    </lineage>
</organism>
<dbReference type="SUPFAM" id="SSF69572">
    <property type="entry name" value="Activating enzymes of the ubiquitin-like proteins"/>
    <property type="match status" value="1"/>
</dbReference>
<dbReference type="RefSeq" id="WP_209646037.1">
    <property type="nucleotide sequence ID" value="NZ_JAGINW010000001.1"/>
</dbReference>
<dbReference type="Gene3D" id="3.40.50.720">
    <property type="entry name" value="NAD(P)-binding Rossmann-like Domain"/>
    <property type="match status" value="1"/>
</dbReference>
<reference evidence="3 4" key="1">
    <citation type="submission" date="2021-03" db="EMBL/GenBank/DDBJ databases">
        <title>Sequencing the genomes of 1000 actinobacteria strains.</title>
        <authorList>
            <person name="Klenk H.-P."/>
        </authorList>
    </citation>
    <scope>NUCLEOTIDE SEQUENCE [LARGE SCALE GENOMIC DNA]</scope>
    <source>
        <strain evidence="3 4">DSM 46670</strain>
    </source>
</reference>
<dbReference type="Pfam" id="PF00899">
    <property type="entry name" value="ThiF"/>
    <property type="match status" value="1"/>
</dbReference>
<dbReference type="PANTHER" id="PTHR10953">
    <property type="entry name" value="UBIQUITIN-ACTIVATING ENZYME E1"/>
    <property type="match status" value="1"/>
</dbReference>
<evidence type="ECO:0000313" key="3">
    <source>
        <dbReference type="EMBL" id="MBP2329196.1"/>
    </source>
</evidence>
<keyword evidence="4" id="KW-1185">Reference proteome</keyword>
<evidence type="ECO:0000256" key="1">
    <source>
        <dbReference type="SAM" id="MobiDB-lite"/>
    </source>
</evidence>
<keyword evidence="3" id="KW-0548">Nucleotidyltransferase</keyword>
<feature type="region of interest" description="Disordered" evidence="1">
    <location>
        <begin position="1"/>
        <end position="23"/>
    </location>
</feature>
<comment type="caution">
    <text evidence="3">The sequence shown here is derived from an EMBL/GenBank/DDBJ whole genome shotgun (WGS) entry which is preliminary data.</text>
</comment>
<dbReference type="EMBL" id="JAGINW010000001">
    <property type="protein sequence ID" value="MBP2329196.1"/>
    <property type="molecule type" value="Genomic_DNA"/>
</dbReference>
<dbReference type="PANTHER" id="PTHR10953:SF102">
    <property type="entry name" value="ADENYLYLTRANSFERASE AND SULFURTRANSFERASE MOCS3"/>
    <property type="match status" value="1"/>
</dbReference>
<dbReference type="Proteomes" id="UP001519332">
    <property type="component" value="Unassembled WGS sequence"/>
</dbReference>
<feature type="domain" description="THIF-type NAD/FAD binding fold" evidence="2">
    <location>
        <begin position="25"/>
        <end position="238"/>
    </location>
</feature>
<proteinExistence type="predicted"/>
<sequence length="264" mass="29102">MCPHTWQPTRGGEHDEADQDRPSPYEQQRLLKESRVTLLGLGGTGSAVAMSLAAVGVGSLLCADFDVVETGNLNRQPLYAEDDVGMPKVDAAVRRPRGINRHVEVAGRSVKVSSIEDVLSLMDTDLFILCADLPYPEIELWTNDAALLTGTPWIISQYAGPQTLTSLFVPYRTPCFRCADEAHPWILDPDGNGRQRMRTPPGHAVIAPTAIVSGQFAALEEICHLTGMPTQTARRTFRQSPLVYDHNFYTDLEFWPECPGRGGR</sequence>
<keyword evidence="3" id="KW-0808">Transferase</keyword>
<gene>
    <name evidence="3" type="ORF">JOF56_009581</name>
</gene>
<evidence type="ECO:0000259" key="2">
    <source>
        <dbReference type="Pfam" id="PF00899"/>
    </source>
</evidence>
<accession>A0ABS4TXT9</accession>
<evidence type="ECO:0000313" key="4">
    <source>
        <dbReference type="Proteomes" id="UP001519332"/>
    </source>
</evidence>
<dbReference type="GO" id="GO:0016779">
    <property type="term" value="F:nucleotidyltransferase activity"/>
    <property type="evidence" value="ECO:0007669"/>
    <property type="project" value="UniProtKB-KW"/>
</dbReference>
<dbReference type="InterPro" id="IPR035985">
    <property type="entry name" value="Ubiquitin-activating_enz"/>
</dbReference>
<feature type="compositionally biased region" description="Basic and acidic residues" evidence="1">
    <location>
        <begin position="11"/>
        <end position="23"/>
    </location>
</feature>
<dbReference type="InterPro" id="IPR045886">
    <property type="entry name" value="ThiF/MoeB/HesA"/>
</dbReference>
<dbReference type="InterPro" id="IPR000594">
    <property type="entry name" value="ThiF_NAD_FAD-bd"/>
</dbReference>
<name>A0ABS4TXT9_9PSEU</name>